<feature type="region of interest" description="Disordered" evidence="3">
    <location>
        <begin position="244"/>
        <end position="264"/>
    </location>
</feature>
<dbReference type="OrthoDB" id="3268648at2"/>
<dbReference type="AlphaFoldDB" id="A0A3M2J4F9"/>
<organism evidence="5 6">
    <name type="scientific">Cellulomonas triticagri</name>
    <dbReference type="NCBI Taxonomy" id="2483352"/>
    <lineage>
        <taxon>Bacteria</taxon>
        <taxon>Bacillati</taxon>
        <taxon>Actinomycetota</taxon>
        <taxon>Actinomycetes</taxon>
        <taxon>Micrococcales</taxon>
        <taxon>Cellulomonadaceae</taxon>
        <taxon>Cellulomonas</taxon>
    </lineage>
</organism>
<protein>
    <submittedName>
        <fullName evidence="5">Peptidoglycan-binding protein</fullName>
    </submittedName>
</protein>
<accession>A0A3M2J4F9</accession>
<keyword evidence="6" id="KW-1185">Reference proteome</keyword>
<evidence type="ECO:0000256" key="3">
    <source>
        <dbReference type="SAM" id="MobiDB-lite"/>
    </source>
</evidence>
<reference evidence="5 6" key="1">
    <citation type="submission" date="2018-10" db="EMBL/GenBank/DDBJ databases">
        <title>Isolation, diversity and antifungal activity of actinobacteria from wheat.</title>
        <authorList>
            <person name="Han C."/>
        </authorList>
    </citation>
    <scope>NUCLEOTIDE SEQUENCE [LARGE SCALE GENOMIC DNA]</scope>
    <source>
        <strain evidence="5 6">NEAU-YY56</strain>
    </source>
</reference>
<evidence type="ECO:0000313" key="6">
    <source>
        <dbReference type="Proteomes" id="UP000269289"/>
    </source>
</evidence>
<comment type="subcellular location">
    <subcellularLocation>
        <location evidence="1">Cell envelope</location>
    </subcellularLocation>
</comment>
<evidence type="ECO:0000256" key="2">
    <source>
        <dbReference type="ARBA" id="ARBA00023054"/>
    </source>
</evidence>
<keyword evidence="2" id="KW-0175">Coiled coil</keyword>
<dbReference type="InterPro" id="IPR036366">
    <property type="entry name" value="PGBDSf"/>
</dbReference>
<dbReference type="RefSeq" id="WP_122150101.1">
    <property type="nucleotide sequence ID" value="NZ_RFFI01000085.1"/>
</dbReference>
<dbReference type="PANTHER" id="PTHR32347:SF29">
    <property type="entry name" value="UPF0194 MEMBRANE PROTEIN YBHG"/>
    <property type="match status" value="1"/>
</dbReference>
<proteinExistence type="predicted"/>
<evidence type="ECO:0000259" key="4">
    <source>
        <dbReference type="Pfam" id="PF01471"/>
    </source>
</evidence>
<feature type="domain" description="Peptidoglycan binding-like" evidence="4">
    <location>
        <begin position="127"/>
        <end position="175"/>
    </location>
</feature>
<dbReference type="EMBL" id="RFFI01000085">
    <property type="protein sequence ID" value="RMI06956.1"/>
    <property type="molecule type" value="Genomic_DNA"/>
</dbReference>
<dbReference type="PANTHER" id="PTHR32347">
    <property type="entry name" value="EFFLUX SYSTEM COMPONENT YKNX-RELATED"/>
    <property type="match status" value="1"/>
</dbReference>
<comment type="caution">
    <text evidence="5">The sequence shown here is derived from an EMBL/GenBank/DDBJ whole genome shotgun (WGS) entry which is preliminary data.</text>
</comment>
<dbReference type="Pfam" id="PF01471">
    <property type="entry name" value="PG_binding_1"/>
    <property type="match status" value="1"/>
</dbReference>
<evidence type="ECO:0000256" key="1">
    <source>
        <dbReference type="ARBA" id="ARBA00004196"/>
    </source>
</evidence>
<name>A0A3M2J4F9_9CELL</name>
<dbReference type="Gene3D" id="1.10.101.10">
    <property type="entry name" value="PGBD-like superfamily/PGBD"/>
    <property type="match status" value="1"/>
</dbReference>
<dbReference type="InterPro" id="IPR036365">
    <property type="entry name" value="PGBD-like_sf"/>
</dbReference>
<gene>
    <name evidence="5" type="ORF">EBM89_14360</name>
</gene>
<dbReference type="Proteomes" id="UP000269289">
    <property type="component" value="Unassembled WGS sequence"/>
</dbReference>
<dbReference type="GO" id="GO:0030313">
    <property type="term" value="C:cell envelope"/>
    <property type="evidence" value="ECO:0007669"/>
    <property type="project" value="UniProtKB-SubCell"/>
</dbReference>
<dbReference type="Gene3D" id="2.40.420.20">
    <property type="match status" value="1"/>
</dbReference>
<dbReference type="InterPro" id="IPR002477">
    <property type="entry name" value="Peptidoglycan-bd-like"/>
</dbReference>
<evidence type="ECO:0000313" key="5">
    <source>
        <dbReference type="EMBL" id="RMI06956.1"/>
    </source>
</evidence>
<dbReference type="InterPro" id="IPR050465">
    <property type="entry name" value="UPF0194_transport"/>
</dbReference>
<sequence>MAREQARPRGRRTLVWSGLGVVTVLAVGAALALPSWSAPQAEHTEQAATATAAVARETLVERSTEKGALGFGATRTITGTTDGTVTWLPEPGTVLDRGAAVARVDDRPVVALHGAMPLYRALEQGVRGADVRQLKDNLEAMGYGGTGAGDRFTAGTAKAVRAWQKDLGRERTGRVAPGDVVVLPGAVRVATQVAALGDPGAGELLSVTGTEQVVTFDLPVADRARVAEGDQVALTLPGGAATTGTVTGISAPQVPDGDDEQDAADRDPVVRVTVRVDDPDALGGLDAGPVDVGITSGERADVLTVPVTALLALAEGGYAVERVAGDGSTTLVPVTTGMFAGGRVEVAAGEGADLAEGDDVVVPA</sequence>
<dbReference type="SUPFAM" id="SSF47090">
    <property type="entry name" value="PGBD-like"/>
    <property type="match status" value="1"/>
</dbReference>